<dbReference type="SMART" id="SM00636">
    <property type="entry name" value="Glyco_18"/>
    <property type="match status" value="2"/>
</dbReference>
<reference evidence="3 4" key="1">
    <citation type="journal article" date="2017" name="G3 (Bethesda)">
        <title>The Physical Genome Mapping of Anopheles albimanus Corrected Scaffold Misassemblies and Identified Interarm Rearrangements in Genus Anopheles.</title>
        <authorList>
            <person name="Artemov G.N."/>
            <person name="Peery A.N."/>
            <person name="Jiang X."/>
            <person name="Tu Z."/>
            <person name="Stegniy V.N."/>
            <person name="Sharakhova M.V."/>
            <person name="Sharakhov I.V."/>
        </authorList>
    </citation>
    <scope>NUCLEOTIDE SEQUENCE [LARGE SCALE GENOMIC DNA]</scope>
    <source>
        <strain evidence="3 4">ALBI9_A</strain>
    </source>
</reference>
<dbReference type="Pfam" id="PF00704">
    <property type="entry name" value="Glyco_hydro_18"/>
    <property type="match status" value="2"/>
</dbReference>
<dbReference type="STRING" id="7167.A0A182F1T2"/>
<evidence type="ECO:0000313" key="3">
    <source>
        <dbReference type="EnsemblMetazoa" id="AALB000411-PA"/>
    </source>
</evidence>
<evidence type="ECO:0000256" key="1">
    <source>
        <dbReference type="ARBA" id="ARBA00022729"/>
    </source>
</evidence>
<proteinExistence type="predicted"/>
<dbReference type="VEuPathDB" id="VectorBase:AALB000411"/>
<sequence length="815" mass="92671">MGRFNCYRFLCLSLGTINAQTKVLACSYKHPGAREAGYQPEYIPLEGCSHVIFKEFRFPKVVGRQMKFHDDDKLAFSGLVSSLRNRSSEVFVVASIRGNQKDFSVISGISARRRAFVQLIGTLLLELDADGVEINWITPETTDRSLMVTLLQDLRQMVTSVSRSTKSRARELWFQVWNHFSPISSAYNVPEVCELADRIMLNAKEYHMGFSHAPIHTKPIDLPAGVNIPNLDNYRHDITDSVQQWIGEGCPPKKLSLSIALYGVQKQYQHVFSFEVPSGFDLNTKYIPYSELCLSYLTEQWTFNWDSYGLMPYATRELGKALFDRVSYDNIDSLRYKMDLVQEKRLGGIHLDFVHYDDIYGKCGQPYPLTSYLANRLRTIPSDIGFAIEWILIRLSTVKHRKCAAIGGGWSEMKILGILLCAVLLPCVVKAQNKKFACSYEYPGAPEAGYPPDNIPLEVCTHVIFKGFKFPKIVGRQMLFHDDDKLMFSSLVSSIRKRSSTAVIVASIRGSQNDYSTMAAISQLRKAFVQLVGTLLLQLDADSVEINWNTPGGTKEYGGSDFDRISMVNLLQDLRQIVTSVKRQSAIREREIWFRGSIHPNTITSSYNVPEVCELADFVTLDAKDVLVGDSHAPMHTKPIALPFGLTLPGNLQFTYDLTDSTQRWIRAGCAPKKMILAIALYGYRKEYDDGSNVFFANFFRGWNDDYQKRVPYSDLCQWFRQYSWTLGWDPYGLMPYAVRSLGNGQEQRISYDDTTSLRYKMDLVQEQRLGGIYLDYIHNDDINGRCGQSYPLTSYLSSRLRAIPSDIGFAIEWS</sequence>
<dbReference type="GO" id="GO:0006032">
    <property type="term" value="P:chitin catabolic process"/>
    <property type="evidence" value="ECO:0007669"/>
    <property type="project" value="TreeGrafter"/>
</dbReference>
<dbReference type="GO" id="GO:0004568">
    <property type="term" value="F:chitinase activity"/>
    <property type="evidence" value="ECO:0007669"/>
    <property type="project" value="TreeGrafter"/>
</dbReference>
<dbReference type="EnsemblMetazoa" id="AALB000411-RA">
    <property type="protein sequence ID" value="AALB000411-PA"/>
    <property type="gene ID" value="AALB000411"/>
</dbReference>
<dbReference type="VEuPathDB" id="VectorBase:AALB20_031275"/>
<evidence type="ECO:0000313" key="4">
    <source>
        <dbReference type="Proteomes" id="UP000069272"/>
    </source>
</evidence>
<feature type="domain" description="GH18" evidence="2">
    <location>
        <begin position="22"/>
        <end position="380"/>
    </location>
</feature>
<dbReference type="InterPro" id="IPR001223">
    <property type="entry name" value="Glyco_hydro18_cat"/>
</dbReference>
<dbReference type="GO" id="GO:0008061">
    <property type="term" value="F:chitin binding"/>
    <property type="evidence" value="ECO:0007669"/>
    <property type="project" value="InterPro"/>
</dbReference>
<dbReference type="GO" id="GO:0005975">
    <property type="term" value="P:carbohydrate metabolic process"/>
    <property type="evidence" value="ECO:0007669"/>
    <property type="project" value="InterPro"/>
</dbReference>
<name>A0A182F1T2_ANOAL</name>
<dbReference type="VEuPathDB" id="VectorBase:AALB20_037158"/>
<dbReference type="InterPro" id="IPR011583">
    <property type="entry name" value="Chitinase_II/V-like_cat"/>
</dbReference>
<dbReference type="InterPro" id="IPR017853">
    <property type="entry name" value="GH"/>
</dbReference>
<dbReference type="PANTHER" id="PTHR11177">
    <property type="entry name" value="CHITINASE"/>
    <property type="match status" value="1"/>
</dbReference>
<dbReference type="PROSITE" id="PS51910">
    <property type="entry name" value="GH18_2"/>
    <property type="match status" value="2"/>
</dbReference>
<dbReference type="SUPFAM" id="SSF51445">
    <property type="entry name" value="(Trans)glycosidases"/>
    <property type="match status" value="2"/>
</dbReference>
<feature type="domain" description="GH18" evidence="2">
    <location>
        <begin position="434"/>
        <end position="804"/>
    </location>
</feature>
<keyword evidence="4" id="KW-1185">Reference proteome</keyword>
<organism evidence="3 4">
    <name type="scientific">Anopheles albimanus</name>
    <name type="common">New world malaria mosquito</name>
    <dbReference type="NCBI Taxonomy" id="7167"/>
    <lineage>
        <taxon>Eukaryota</taxon>
        <taxon>Metazoa</taxon>
        <taxon>Ecdysozoa</taxon>
        <taxon>Arthropoda</taxon>
        <taxon>Hexapoda</taxon>
        <taxon>Insecta</taxon>
        <taxon>Pterygota</taxon>
        <taxon>Neoptera</taxon>
        <taxon>Endopterygota</taxon>
        <taxon>Diptera</taxon>
        <taxon>Nematocera</taxon>
        <taxon>Culicoidea</taxon>
        <taxon>Culicidae</taxon>
        <taxon>Anophelinae</taxon>
        <taxon>Anopheles</taxon>
    </lineage>
</organism>
<keyword evidence="1" id="KW-0732">Signal</keyword>
<reference evidence="3" key="2">
    <citation type="submission" date="2022-08" db="UniProtKB">
        <authorList>
            <consortium name="EnsemblMetazoa"/>
        </authorList>
    </citation>
    <scope>IDENTIFICATION</scope>
    <source>
        <strain evidence="3">STECLA/ALBI9_A</strain>
    </source>
</reference>
<protein>
    <recommendedName>
        <fullName evidence="2">GH18 domain-containing protein</fullName>
    </recommendedName>
</protein>
<accession>A0A182F1T2</accession>
<dbReference type="Gene3D" id="3.10.50.10">
    <property type="match status" value="2"/>
</dbReference>
<dbReference type="InterPro" id="IPR029070">
    <property type="entry name" value="Chitinase_insertion_sf"/>
</dbReference>
<dbReference type="InterPro" id="IPR050314">
    <property type="entry name" value="Glycosyl_Hydrlase_18"/>
</dbReference>
<dbReference type="Proteomes" id="UP000069272">
    <property type="component" value="Chromosome 2L"/>
</dbReference>
<dbReference type="GO" id="GO:0005576">
    <property type="term" value="C:extracellular region"/>
    <property type="evidence" value="ECO:0007669"/>
    <property type="project" value="TreeGrafter"/>
</dbReference>
<evidence type="ECO:0000259" key="2">
    <source>
        <dbReference type="PROSITE" id="PS51910"/>
    </source>
</evidence>
<dbReference type="PANTHER" id="PTHR11177:SF144">
    <property type="entry name" value="CHITINASE 5"/>
    <property type="match status" value="1"/>
</dbReference>
<dbReference type="AlphaFoldDB" id="A0A182F1T2"/>
<dbReference type="Gene3D" id="3.20.20.80">
    <property type="entry name" value="Glycosidases"/>
    <property type="match status" value="2"/>
</dbReference>